<organism evidence="2 3">
    <name type="scientific">Bowmanella pacifica</name>
    <dbReference type="NCBI Taxonomy" id="502051"/>
    <lineage>
        <taxon>Bacteria</taxon>
        <taxon>Pseudomonadati</taxon>
        <taxon>Pseudomonadota</taxon>
        <taxon>Gammaproteobacteria</taxon>
        <taxon>Alteromonadales</taxon>
        <taxon>Alteromonadaceae</taxon>
        <taxon>Bowmanella</taxon>
    </lineage>
</organism>
<sequence length="184" mass="20289">MPVRLSAQNCALLLIDVQGKLARMMPDATGLLARLAVLLQAADKLDIPILWLEQNPQGLGPTLPELTRYLGDRQPIVKYHFDACAEPGLCSHLSELNVEHLVVCGIEAHICVYQTCLGLLELGKQVHLLTDAIASRQDSARQLAVQRLAQEGAKLCNTDMVLFEWLGQAQHPQFKNLLPLIKAL</sequence>
<dbReference type="Gene3D" id="3.40.50.850">
    <property type="entry name" value="Isochorismatase-like"/>
    <property type="match status" value="1"/>
</dbReference>
<dbReference type="Proteomes" id="UP000606935">
    <property type="component" value="Unassembled WGS sequence"/>
</dbReference>
<keyword evidence="3" id="KW-1185">Reference proteome</keyword>
<dbReference type="AlphaFoldDB" id="A0A917YWA0"/>
<dbReference type="Pfam" id="PF00857">
    <property type="entry name" value="Isochorismatase"/>
    <property type="match status" value="1"/>
</dbReference>
<dbReference type="EMBL" id="BMLS01000002">
    <property type="protein sequence ID" value="GGO68740.1"/>
    <property type="molecule type" value="Genomic_DNA"/>
</dbReference>
<accession>A0A917YWA0</accession>
<dbReference type="RefSeq" id="WP_188693552.1">
    <property type="nucleotide sequence ID" value="NZ_BMLS01000002.1"/>
</dbReference>
<dbReference type="PANTHER" id="PTHR14119">
    <property type="entry name" value="HYDROLASE"/>
    <property type="match status" value="1"/>
</dbReference>
<feature type="domain" description="Isochorismatase-like" evidence="1">
    <location>
        <begin position="10"/>
        <end position="159"/>
    </location>
</feature>
<reference evidence="2" key="1">
    <citation type="journal article" date="2014" name="Int. J. Syst. Evol. Microbiol.">
        <title>Complete genome sequence of Corynebacterium casei LMG S-19264T (=DSM 44701T), isolated from a smear-ripened cheese.</title>
        <authorList>
            <consortium name="US DOE Joint Genome Institute (JGI-PGF)"/>
            <person name="Walter F."/>
            <person name="Albersmeier A."/>
            <person name="Kalinowski J."/>
            <person name="Ruckert C."/>
        </authorList>
    </citation>
    <scope>NUCLEOTIDE SEQUENCE</scope>
    <source>
        <strain evidence="2">CGMCC 1.7086</strain>
    </source>
</reference>
<evidence type="ECO:0000313" key="2">
    <source>
        <dbReference type="EMBL" id="GGO68740.1"/>
    </source>
</evidence>
<name>A0A917YWA0_9ALTE</name>
<evidence type="ECO:0000259" key="1">
    <source>
        <dbReference type="Pfam" id="PF00857"/>
    </source>
</evidence>
<comment type="caution">
    <text evidence="2">The sequence shown here is derived from an EMBL/GenBank/DDBJ whole genome shotgun (WGS) entry which is preliminary data.</text>
</comment>
<evidence type="ECO:0000313" key="3">
    <source>
        <dbReference type="Proteomes" id="UP000606935"/>
    </source>
</evidence>
<dbReference type="PANTHER" id="PTHR14119:SF3">
    <property type="entry name" value="ISOCHORISMATASE DOMAIN-CONTAINING PROTEIN 2"/>
    <property type="match status" value="1"/>
</dbReference>
<gene>
    <name evidence="2" type="ORF">GCM10010982_18360</name>
</gene>
<dbReference type="InterPro" id="IPR000868">
    <property type="entry name" value="Isochorismatase-like_dom"/>
</dbReference>
<dbReference type="SUPFAM" id="SSF52499">
    <property type="entry name" value="Isochorismatase-like hydrolases"/>
    <property type="match status" value="1"/>
</dbReference>
<proteinExistence type="predicted"/>
<reference evidence="2" key="2">
    <citation type="submission" date="2020-09" db="EMBL/GenBank/DDBJ databases">
        <authorList>
            <person name="Sun Q."/>
            <person name="Zhou Y."/>
        </authorList>
    </citation>
    <scope>NUCLEOTIDE SEQUENCE</scope>
    <source>
        <strain evidence="2">CGMCC 1.7086</strain>
    </source>
</reference>
<protein>
    <submittedName>
        <fullName evidence="2">Isochorismatase</fullName>
    </submittedName>
</protein>
<dbReference type="InterPro" id="IPR036380">
    <property type="entry name" value="Isochorismatase-like_sf"/>
</dbReference>
<dbReference type="InterPro" id="IPR050993">
    <property type="entry name" value="Isochorismatase_domain"/>
</dbReference>